<feature type="domain" description="Glycosyl transferase family 1" evidence="1">
    <location>
        <begin position="203"/>
        <end position="333"/>
    </location>
</feature>
<dbReference type="InterPro" id="IPR001296">
    <property type="entry name" value="Glyco_trans_1"/>
</dbReference>
<comment type="caution">
    <text evidence="3">The sequence shown here is derived from an EMBL/GenBank/DDBJ whole genome shotgun (WGS) entry which is preliminary data.</text>
</comment>
<dbReference type="InterPro" id="IPR028098">
    <property type="entry name" value="Glyco_trans_4-like_N"/>
</dbReference>
<dbReference type="Pfam" id="PF00534">
    <property type="entry name" value="Glycos_transf_1"/>
    <property type="match status" value="1"/>
</dbReference>
<dbReference type="Proteomes" id="UP000019140">
    <property type="component" value="Unassembled WGS sequence"/>
</dbReference>
<dbReference type="Pfam" id="PF13439">
    <property type="entry name" value="Glyco_transf_4"/>
    <property type="match status" value="1"/>
</dbReference>
<dbReference type="SUPFAM" id="SSF53756">
    <property type="entry name" value="UDP-Glycosyltransferase/glycogen phosphorylase"/>
    <property type="match status" value="1"/>
</dbReference>
<keyword evidence="4" id="KW-1185">Reference proteome</keyword>
<dbReference type="InterPro" id="IPR050194">
    <property type="entry name" value="Glycosyltransferase_grp1"/>
</dbReference>
<evidence type="ECO:0000313" key="3">
    <source>
        <dbReference type="EMBL" id="ETX03072.1"/>
    </source>
</evidence>
<dbReference type="Gene3D" id="3.40.50.2000">
    <property type="entry name" value="Glycogen Phosphorylase B"/>
    <property type="match status" value="2"/>
</dbReference>
<reference evidence="3 4" key="1">
    <citation type="journal article" date="2014" name="Nature">
        <title>An environmental bacterial taxon with a large and distinct metabolic repertoire.</title>
        <authorList>
            <person name="Wilson M.C."/>
            <person name="Mori T."/>
            <person name="Ruckert C."/>
            <person name="Uria A.R."/>
            <person name="Helf M.J."/>
            <person name="Takada K."/>
            <person name="Gernert C."/>
            <person name="Steffens U.A."/>
            <person name="Heycke N."/>
            <person name="Schmitt S."/>
            <person name="Rinke C."/>
            <person name="Helfrich E.J."/>
            <person name="Brachmann A.O."/>
            <person name="Gurgui C."/>
            <person name="Wakimoto T."/>
            <person name="Kracht M."/>
            <person name="Crusemann M."/>
            <person name="Hentschel U."/>
            <person name="Abe I."/>
            <person name="Matsunaga S."/>
            <person name="Kalinowski J."/>
            <person name="Takeyama H."/>
            <person name="Piel J."/>
        </authorList>
    </citation>
    <scope>NUCLEOTIDE SEQUENCE [LARGE SCALE GENOMIC DNA]</scope>
    <source>
        <strain evidence="4">TSY2</strain>
    </source>
</reference>
<proteinExistence type="predicted"/>
<evidence type="ECO:0000313" key="4">
    <source>
        <dbReference type="Proteomes" id="UP000019140"/>
    </source>
</evidence>
<evidence type="ECO:0008006" key="5">
    <source>
        <dbReference type="Google" id="ProtNLM"/>
    </source>
</evidence>
<dbReference type="PATRIC" id="fig|1429439.4.peg.5790"/>
<protein>
    <recommendedName>
        <fullName evidence="5">Glycosyl transferase family 1</fullName>
    </recommendedName>
</protein>
<organism evidence="3 4">
    <name type="scientific">Candidatus Entotheonella gemina</name>
    <dbReference type="NCBI Taxonomy" id="1429439"/>
    <lineage>
        <taxon>Bacteria</taxon>
        <taxon>Pseudomonadati</taxon>
        <taxon>Nitrospinota/Tectimicrobiota group</taxon>
        <taxon>Candidatus Tectimicrobiota</taxon>
        <taxon>Candidatus Entotheonellia</taxon>
        <taxon>Candidatus Entotheonellales</taxon>
        <taxon>Candidatus Entotheonellaceae</taxon>
        <taxon>Candidatus Entotheonella</taxon>
    </lineage>
</organism>
<feature type="domain" description="Glycosyltransferase subfamily 4-like N-terminal" evidence="2">
    <location>
        <begin position="51"/>
        <end position="191"/>
    </location>
</feature>
<dbReference type="PANTHER" id="PTHR45947">
    <property type="entry name" value="SULFOQUINOVOSYL TRANSFERASE SQD2"/>
    <property type="match status" value="1"/>
</dbReference>
<dbReference type="PANTHER" id="PTHR45947:SF3">
    <property type="entry name" value="SULFOQUINOVOSYL TRANSFERASE SQD2"/>
    <property type="match status" value="1"/>
</dbReference>
<sequence length="413" mass="45928">MSMPIKVALVHDWLTGMRGGEKCLEVFCELFPDADIFTLIHVPGQVSSRIEQHRITTSFLQDFPGRERWYRYYLPLMPAAIEALDLSAYDMVLSSSHCAAKGVIPRPDALHVSYLHTPMRYAWDLWPQYFPPKGWVSRYVLPVLLNRLRTWDTVSTQRVDHLLANSRFVAQRIAKYYRREATVIHPPVDTAWFTPALADGDGSEAFYLMVTALVPNKRVDLAIEAFNELQRPLKIIGSGPLEAALKRLAGPAIEMLGWCSDEVLRQAYAACKAVVFPSQEDFGIVPLEANAAGRPVIALGQGGSLETVVPANPDRCAQPPLQVGSQDRAAAPTGVFFFEPSAPALAEAVQFFETHEAIFDPAALRHHALQFDRQQFKQRISQFLDAAWAAHGDSLAHNGNLLTGARFPNAQKA</sequence>
<name>W4M087_9BACT</name>
<dbReference type="HOGENOM" id="CLU_041001_0_0_7"/>
<evidence type="ECO:0000259" key="2">
    <source>
        <dbReference type="Pfam" id="PF13439"/>
    </source>
</evidence>
<dbReference type="GO" id="GO:0016757">
    <property type="term" value="F:glycosyltransferase activity"/>
    <property type="evidence" value="ECO:0007669"/>
    <property type="project" value="InterPro"/>
</dbReference>
<dbReference type="AlphaFoldDB" id="W4M087"/>
<evidence type="ECO:0000259" key="1">
    <source>
        <dbReference type="Pfam" id="PF00534"/>
    </source>
</evidence>
<accession>W4M087</accession>
<dbReference type="EMBL" id="AZHX01001466">
    <property type="protein sequence ID" value="ETX03072.1"/>
    <property type="molecule type" value="Genomic_DNA"/>
</dbReference>
<gene>
    <name evidence="3" type="ORF">ETSY2_34190</name>
</gene>